<dbReference type="Pfam" id="PF01177">
    <property type="entry name" value="Asp_Glu_race"/>
    <property type="match status" value="1"/>
</dbReference>
<dbReference type="EMBL" id="JACHVY010000005">
    <property type="protein sequence ID" value="MBB2903138.1"/>
    <property type="molecule type" value="Genomic_DNA"/>
</dbReference>
<evidence type="ECO:0000313" key="2">
    <source>
        <dbReference type="Proteomes" id="UP000533269"/>
    </source>
</evidence>
<dbReference type="Gene3D" id="3.40.50.2300">
    <property type="match status" value="1"/>
</dbReference>
<dbReference type="AlphaFoldDB" id="A0A7W4XYK5"/>
<comment type="caution">
    <text evidence="1">The sequence shown here is derived from an EMBL/GenBank/DDBJ whole genome shotgun (WGS) entry which is preliminary data.</text>
</comment>
<accession>A0A7W4XYK5</accession>
<sequence length="245" mass="25510">MSPAQLPAQLLTQVPTASAPRPLVALISATPASIPPVTAAFADAFPDAVLWNILDDRLLPEAEQRGGVTDELAQRMGRLIEHAVREGADAVLLTCSLYGPVTAALREAAPVPLLPPDGAAFDAVLRAGHRRILLVASNSASMNDSRQRLLQQAASEGVQVEVDAVVVPGAVRPALEGDQEALTEALYSALLPALAEHPDTGAVLLAQYSLAPAAPALASELGRRIYSSPQAAAELLHQQLTAGVR</sequence>
<dbReference type="GO" id="GO:0047661">
    <property type="term" value="F:amino-acid racemase activity"/>
    <property type="evidence" value="ECO:0007669"/>
    <property type="project" value="InterPro"/>
</dbReference>
<organism evidence="1 2">
    <name type="scientific">Kineococcus radiotolerans</name>
    <dbReference type="NCBI Taxonomy" id="131568"/>
    <lineage>
        <taxon>Bacteria</taxon>
        <taxon>Bacillati</taxon>
        <taxon>Actinomycetota</taxon>
        <taxon>Actinomycetes</taxon>
        <taxon>Kineosporiales</taxon>
        <taxon>Kineosporiaceae</taxon>
        <taxon>Kineococcus</taxon>
    </lineage>
</organism>
<protein>
    <submittedName>
        <fullName evidence="1">Aspartate/glutamate racemase</fullName>
    </submittedName>
</protein>
<dbReference type="Proteomes" id="UP000533269">
    <property type="component" value="Unassembled WGS sequence"/>
</dbReference>
<gene>
    <name evidence="1" type="ORF">FHR75_003980</name>
</gene>
<reference evidence="1 2" key="1">
    <citation type="submission" date="2020-08" db="EMBL/GenBank/DDBJ databases">
        <title>The Agave Microbiome: Exploring the role of microbial communities in plant adaptations to desert environments.</title>
        <authorList>
            <person name="Partida-Martinez L.P."/>
        </authorList>
    </citation>
    <scope>NUCLEOTIDE SEQUENCE [LARGE SCALE GENOMIC DNA]</scope>
    <source>
        <strain evidence="1 2">AS2.23</strain>
    </source>
</reference>
<name>A0A7W4XYK5_KINRA</name>
<evidence type="ECO:0000313" key="1">
    <source>
        <dbReference type="EMBL" id="MBB2903138.1"/>
    </source>
</evidence>
<dbReference type="InterPro" id="IPR015942">
    <property type="entry name" value="Asp/Glu/hydantoin_racemase"/>
</dbReference>
<dbReference type="RefSeq" id="WP_183392766.1">
    <property type="nucleotide sequence ID" value="NZ_JACHVY010000005.1"/>
</dbReference>
<reference evidence="1 2" key="2">
    <citation type="submission" date="2020-08" db="EMBL/GenBank/DDBJ databases">
        <authorList>
            <person name="Partida-Martinez L."/>
            <person name="Huntemann M."/>
            <person name="Clum A."/>
            <person name="Wang J."/>
            <person name="Palaniappan K."/>
            <person name="Ritter S."/>
            <person name="Chen I.-M."/>
            <person name="Stamatis D."/>
            <person name="Reddy T."/>
            <person name="O'Malley R."/>
            <person name="Daum C."/>
            <person name="Shapiro N."/>
            <person name="Ivanova N."/>
            <person name="Kyrpides N."/>
            <person name="Woyke T."/>
        </authorList>
    </citation>
    <scope>NUCLEOTIDE SEQUENCE [LARGE SCALE GENOMIC DNA]</scope>
    <source>
        <strain evidence="1 2">AS2.23</strain>
    </source>
</reference>
<proteinExistence type="predicted"/>